<proteinExistence type="predicted"/>
<evidence type="ECO:0000259" key="1">
    <source>
        <dbReference type="Pfam" id="PF13833"/>
    </source>
</evidence>
<dbReference type="Proteomes" id="UP000436088">
    <property type="component" value="Unassembled WGS sequence"/>
</dbReference>
<dbReference type="PANTHER" id="PTHR47319">
    <property type="entry name" value="CALCIUM-BINDING PROTEIN KIC"/>
    <property type="match status" value="1"/>
</dbReference>
<reference evidence="2" key="1">
    <citation type="submission" date="2019-09" db="EMBL/GenBank/DDBJ databases">
        <title>Draft genome information of white flower Hibiscus syriacus.</title>
        <authorList>
            <person name="Kim Y.-M."/>
        </authorList>
    </citation>
    <scope>NUCLEOTIDE SEQUENCE [LARGE SCALE GENOMIC DNA]</scope>
    <source>
        <strain evidence="2">YM2019G1</strain>
    </source>
</reference>
<dbReference type="Pfam" id="PF13833">
    <property type="entry name" value="EF-hand_8"/>
    <property type="match status" value="1"/>
</dbReference>
<dbReference type="GO" id="GO:0005509">
    <property type="term" value="F:calcium ion binding"/>
    <property type="evidence" value="ECO:0007669"/>
    <property type="project" value="InterPro"/>
</dbReference>
<dbReference type="EMBL" id="VEPZ02001060">
    <property type="protein sequence ID" value="KAE8696762.1"/>
    <property type="molecule type" value="Genomic_DNA"/>
</dbReference>
<sequence length="148" mass="16785">MSGSVIILSVQFEFRSFSDRVHVGFRSTISRSNLSSGKHQFRLESISDHHHLGLETVLAQIDFIAEQWVWVAGGRDKGVITFNNLKRNLTLLGLKEMCDEEAICMLREGDIDGDVALNEMEFCILMLRLNPELMNDSKKILVEAILSF</sequence>
<comment type="caution">
    <text evidence="2">The sequence shown here is derived from an EMBL/GenBank/DDBJ whole genome shotgun (WGS) entry which is preliminary data.</text>
</comment>
<accession>A0A6A3A089</accession>
<dbReference type="InterPro" id="IPR011992">
    <property type="entry name" value="EF-hand-dom_pair"/>
</dbReference>
<dbReference type="AlphaFoldDB" id="A0A6A3A089"/>
<name>A0A6A3A089_HIBSY</name>
<dbReference type="SUPFAM" id="SSF47473">
    <property type="entry name" value="EF-hand"/>
    <property type="match status" value="1"/>
</dbReference>
<keyword evidence="3" id="KW-1185">Reference proteome</keyword>
<protein>
    <submittedName>
        <fullName evidence="2">Calcium-binding protein PBP1</fullName>
    </submittedName>
</protein>
<gene>
    <name evidence="2" type="ORF">F3Y22_tig00110647pilonHSYRG00205</name>
</gene>
<dbReference type="Gene3D" id="1.10.238.10">
    <property type="entry name" value="EF-hand"/>
    <property type="match status" value="1"/>
</dbReference>
<evidence type="ECO:0000313" key="2">
    <source>
        <dbReference type="EMBL" id="KAE8696762.1"/>
    </source>
</evidence>
<feature type="domain" description="EF-hand" evidence="1">
    <location>
        <begin position="77"/>
        <end position="128"/>
    </location>
</feature>
<organism evidence="2 3">
    <name type="scientific">Hibiscus syriacus</name>
    <name type="common">Rose of Sharon</name>
    <dbReference type="NCBI Taxonomy" id="106335"/>
    <lineage>
        <taxon>Eukaryota</taxon>
        <taxon>Viridiplantae</taxon>
        <taxon>Streptophyta</taxon>
        <taxon>Embryophyta</taxon>
        <taxon>Tracheophyta</taxon>
        <taxon>Spermatophyta</taxon>
        <taxon>Magnoliopsida</taxon>
        <taxon>eudicotyledons</taxon>
        <taxon>Gunneridae</taxon>
        <taxon>Pentapetalae</taxon>
        <taxon>rosids</taxon>
        <taxon>malvids</taxon>
        <taxon>Malvales</taxon>
        <taxon>Malvaceae</taxon>
        <taxon>Malvoideae</taxon>
        <taxon>Hibiscus</taxon>
    </lineage>
</organism>
<dbReference type="InterPro" id="IPR044205">
    <property type="entry name" value="KIC/PBP1/KRP1"/>
</dbReference>
<dbReference type="PANTHER" id="PTHR47319:SF27">
    <property type="entry name" value="CALCIUM-BINDING PROTEIN PBP1-LIKE"/>
    <property type="match status" value="1"/>
</dbReference>
<evidence type="ECO:0000313" key="3">
    <source>
        <dbReference type="Proteomes" id="UP000436088"/>
    </source>
</evidence>
<dbReference type="InterPro" id="IPR002048">
    <property type="entry name" value="EF_hand_dom"/>
</dbReference>